<proteinExistence type="predicted"/>
<dbReference type="Proteomes" id="UP000806542">
    <property type="component" value="Unassembled WGS sequence"/>
</dbReference>
<comment type="caution">
    <text evidence="1">The sequence shown here is derived from an EMBL/GenBank/DDBJ whole genome shotgun (WGS) entry which is preliminary data.</text>
</comment>
<evidence type="ECO:0000313" key="2">
    <source>
        <dbReference type="Proteomes" id="UP000806542"/>
    </source>
</evidence>
<sequence length="53" mass="6368">MKRDKEEFKAKNDMHPKSWTYIVEIMEVYIMGKELYCKEIKLEAVQYVLSGHS</sequence>
<accession>A0A9D5R9N7</accession>
<organism evidence="1 2">
    <name type="scientific">Ructibacterium gallinarum</name>
    <dbReference type="NCBI Taxonomy" id="2779355"/>
    <lineage>
        <taxon>Bacteria</taxon>
        <taxon>Bacillati</taxon>
        <taxon>Bacillota</taxon>
        <taxon>Clostridia</taxon>
        <taxon>Eubacteriales</taxon>
        <taxon>Oscillospiraceae</taxon>
        <taxon>Ructibacterium</taxon>
    </lineage>
</organism>
<dbReference type="AlphaFoldDB" id="A0A9D5R9N7"/>
<reference evidence="1" key="1">
    <citation type="submission" date="2020-10" db="EMBL/GenBank/DDBJ databases">
        <title>ChiBAC.</title>
        <authorList>
            <person name="Zenner C."/>
            <person name="Hitch T.C.A."/>
            <person name="Clavel T."/>
        </authorList>
    </citation>
    <scope>NUCLEOTIDE SEQUENCE</scope>
    <source>
        <strain evidence="1">DSM 107454</strain>
    </source>
</reference>
<name>A0A9D5R9N7_9FIRM</name>
<evidence type="ECO:0008006" key="3">
    <source>
        <dbReference type="Google" id="ProtNLM"/>
    </source>
</evidence>
<gene>
    <name evidence="1" type="ORF">INF28_12140</name>
</gene>
<dbReference type="EMBL" id="JADCKB010000040">
    <property type="protein sequence ID" value="MBE5041202.1"/>
    <property type="molecule type" value="Genomic_DNA"/>
</dbReference>
<protein>
    <recommendedName>
        <fullName evidence="3">Transposase</fullName>
    </recommendedName>
</protein>
<feature type="non-terminal residue" evidence="1">
    <location>
        <position position="53"/>
    </location>
</feature>
<evidence type="ECO:0000313" key="1">
    <source>
        <dbReference type="EMBL" id="MBE5041202.1"/>
    </source>
</evidence>
<keyword evidence="2" id="KW-1185">Reference proteome</keyword>